<feature type="active site" description="Proton donor" evidence="9 10">
    <location>
        <position position="210"/>
    </location>
</feature>
<comment type="cofactor">
    <cofactor evidence="9">
        <name>Mg(2+)</name>
        <dbReference type="ChEBI" id="CHEBI:18420"/>
    </cofactor>
    <text evidence="9">Binds a second Mg(2+) ion via substrate during catalysis.</text>
</comment>
<dbReference type="SFLD" id="SFLDS00001">
    <property type="entry name" value="Enolase"/>
    <property type="match status" value="1"/>
</dbReference>
<evidence type="ECO:0000256" key="3">
    <source>
        <dbReference type="ARBA" id="ARBA00012058"/>
    </source>
</evidence>
<feature type="binding site" evidence="11">
    <location>
        <position position="169"/>
    </location>
    <ligand>
        <name>substrate</name>
    </ligand>
</feature>
<feature type="binding site" evidence="9">
    <location>
        <position position="393"/>
    </location>
    <ligand>
        <name>(2R)-2-phosphoglycerate</name>
        <dbReference type="ChEBI" id="CHEBI:58289"/>
    </ligand>
</feature>
<feature type="binding site" evidence="11">
    <location>
        <begin position="369"/>
        <end position="372"/>
    </location>
    <ligand>
        <name>substrate</name>
    </ligand>
</feature>
<keyword evidence="9" id="KW-0963">Cytoplasm</keyword>
<comment type="similarity">
    <text evidence="2 9">Belongs to the enolase family.</text>
</comment>
<feature type="binding site" evidence="9 12">
    <location>
        <position position="247"/>
    </location>
    <ligand>
        <name>Mg(2+)</name>
        <dbReference type="ChEBI" id="CHEBI:18420"/>
    </ligand>
</feature>
<protein>
    <recommendedName>
        <fullName evidence="4 9">Enolase</fullName>
        <ecNumber evidence="3 9">4.2.1.11</ecNumber>
    </recommendedName>
    <alternativeName>
        <fullName evidence="9">2-phospho-D-glycerate hydro-lyase</fullName>
    </alternativeName>
    <alternativeName>
        <fullName evidence="9">2-phosphoglycerate dehydratase</fullName>
    </alternativeName>
</protein>
<dbReference type="GO" id="GO:0006096">
    <property type="term" value="P:glycolytic process"/>
    <property type="evidence" value="ECO:0007669"/>
    <property type="project" value="UniProtKB-UniRule"/>
</dbReference>
<dbReference type="InterPro" id="IPR020810">
    <property type="entry name" value="Enolase_C"/>
</dbReference>
<evidence type="ECO:0000256" key="11">
    <source>
        <dbReference type="PIRSR" id="PIRSR001400-2"/>
    </source>
</evidence>
<dbReference type="GO" id="GO:0009986">
    <property type="term" value="C:cell surface"/>
    <property type="evidence" value="ECO:0007669"/>
    <property type="project" value="UniProtKB-SubCell"/>
</dbReference>
<dbReference type="EMBL" id="MHCH01000037">
    <property type="protein sequence ID" value="OGY16901.1"/>
    <property type="molecule type" value="Genomic_DNA"/>
</dbReference>
<dbReference type="HAMAP" id="MF_00318">
    <property type="entry name" value="Enolase"/>
    <property type="match status" value="1"/>
</dbReference>
<feature type="binding site" evidence="11">
    <location>
        <position position="317"/>
    </location>
    <ligand>
        <name>substrate</name>
    </ligand>
</feature>
<evidence type="ECO:0000256" key="2">
    <source>
        <dbReference type="ARBA" id="ARBA00009604"/>
    </source>
</evidence>
<evidence type="ECO:0000313" key="15">
    <source>
        <dbReference type="EMBL" id="OGY16901.1"/>
    </source>
</evidence>
<comment type="caution">
    <text evidence="15">The sequence shown here is derived from an EMBL/GenBank/DDBJ whole genome shotgun (WGS) entry which is preliminary data.</text>
</comment>
<dbReference type="InterPro" id="IPR020811">
    <property type="entry name" value="Enolase_N"/>
</dbReference>
<dbReference type="SMART" id="SM01192">
    <property type="entry name" value="Enolase_C"/>
    <property type="match status" value="1"/>
</dbReference>
<feature type="binding site" evidence="11">
    <location>
        <position position="393"/>
    </location>
    <ligand>
        <name>substrate</name>
    </ligand>
</feature>
<evidence type="ECO:0000256" key="1">
    <source>
        <dbReference type="ARBA" id="ARBA00005031"/>
    </source>
</evidence>
<keyword evidence="7 9" id="KW-0324">Glycolysis</keyword>
<dbReference type="EC" id="4.2.1.11" evidence="3 9"/>
<dbReference type="GO" id="GO:0005576">
    <property type="term" value="C:extracellular region"/>
    <property type="evidence" value="ECO:0007669"/>
    <property type="project" value="UniProtKB-SubCell"/>
</dbReference>
<feature type="domain" description="Enolase C-terminal TIM barrel" evidence="13">
    <location>
        <begin position="144"/>
        <end position="418"/>
    </location>
</feature>
<dbReference type="Gene3D" id="3.30.390.10">
    <property type="entry name" value="Enolase-like, N-terminal domain"/>
    <property type="match status" value="1"/>
</dbReference>
<dbReference type="GO" id="GO:0004634">
    <property type="term" value="F:phosphopyruvate hydratase activity"/>
    <property type="evidence" value="ECO:0007669"/>
    <property type="project" value="UniProtKB-UniRule"/>
</dbReference>
<feature type="binding site" evidence="9">
    <location>
        <position position="342"/>
    </location>
    <ligand>
        <name>(2R)-2-phosphoglycerate</name>
        <dbReference type="ChEBI" id="CHEBI:58289"/>
    </ligand>
</feature>
<dbReference type="PRINTS" id="PR00148">
    <property type="entry name" value="ENOLASE"/>
</dbReference>
<dbReference type="CDD" id="cd03313">
    <property type="entry name" value="enolase"/>
    <property type="match status" value="1"/>
</dbReference>
<dbReference type="Pfam" id="PF03952">
    <property type="entry name" value="Enolase_N"/>
    <property type="match status" value="1"/>
</dbReference>
<keyword evidence="15" id="KW-0670">Pyruvate</keyword>
<feature type="active site" description="Proton acceptor" evidence="9 10">
    <location>
        <position position="342"/>
    </location>
</feature>
<evidence type="ECO:0000256" key="6">
    <source>
        <dbReference type="ARBA" id="ARBA00022842"/>
    </source>
</evidence>
<dbReference type="InterPro" id="IPR020809">
    <property type="entry name" value="Enolase_CS"/>
</dbReference>
<dbReference type="SMART" id="SM01193">
    <property type="entry name" value="Enolase_N"/>
    <property type="match status" value="1"/>
</dbReference>
<evidence type="ECO:0000256" key="9">
    <source>
        <dbReference type="HAMAP-Rule" id="MF_00318"/>
    </source>
</evidence>
<name>A0A1G1VNC8_9BACT</name>
<gene>
    <name evidence="9" type="primary">eno</name>
    <name evidence="15" type="ORF">A2784_03085</name>
</gene>
<feature type="binding site" evidence="11">
    <location>
        <position position="160"/>
    </location>
    <ligand>
        <name>substrate</name>
    </ligand>
</feature>
<dbReference type="AlphaFoldDB" id="A0A1G1VNC8"/>
<organism evidence="15 16">
    <name type="scientific">Candidatus Chisholmbacteria bacterium RIFCSPHIGHO2_01_FULL_48_12</name>
    <dbReference type="NCBI Taxonomy" id="1797589"/>
    <lineage>
        <taxon>Bacteria</taxon>
        <taxon>Candidatus Chisholmiibacteriota</taxon>
    </lineage>
</organism>
<comment type="pathway">
    <text evidence="1 9">Carbohydrate degradation; glycolysis; pyruvate from D-glyceraldehyde 3-phosphate: step 4/5.</text>
</comment>
<dbReference type="SUPFAM" id="SSF51604">
    <property type="entry name" value="Enolase C-terminal domain-like"/>
    <property type="match status" value="1"/>
</dbReference>
<comment type="subcellular location">
    <subcellularLocation>
        <location evidence="9">Cytoplasm</location>
    </subcellularLocation>
    <subcellularLocation>
        <location evidence="9">Secreted</location>
    </subcellularLocation>
    <subcellularLocation>
        <location evidence="9">Cell surface</location>
    </subcellularLocation>
    <text evidence="9">Fractions of enolase are present in both the cytoplasm and on the cell surface.</text>
</comment>
<proteinExistence type="inferred from homology"/>
<dbReference type="Gene3D" id="3.20.20.120">
    <property type="entry name" value="Enolase-like C-terminal domain"/>
    <property type="match status" value="1"/>
</dbReference>
<feature type="binding site" evidence="9">
    <location>
        <position position="371"/>
    </location>
    <ligand>
        <name>(2R)-2-phosphoglycerate</name>
        <dbReference type="ChEBI" id="CHEBI:58289"/>
    </ligand>
</feature>
<comment type="function">
    <text evidence="9">Catalyzes the reversible conversion of 2-phosphoglycerate (2-PG) into phosphoenolpyruvate (PEP). It is essential for the degradation of carbohydrates via glycolysis.</text>
</comment>
<dbReference type="GO" id="GO:0000015">
    <property type="term" value="C:phosphopyruvate hydratase complex"/>
    <property type="evidence" value="ECO:0007669"/>
    <property type="project" value="InterPro"/>
</dbReference>
<evidence type="ECO:0000256" key="12">
    <source>
        <dbReference type="PIRSR" id="PIRSR001400-3"/>
    </source>
</evidence>
<dbReference type="SFLD" id="SFLDF00002">
    <property type="entry name" value="enolase"/>
    <property type="match status" value="1"/>
</dbReference>
<keyword evidence="6 9" id="KW-0460">Magnesium</keyword>
<evidence type="ECO:0000256" key="7">
    <source>
        <dbReference type="ARBA" id="ARBA00023152"/>
    </source>
</evidence>
<reference evidence="15 16" key="1">
    <citation type="journal article" date="2016" name="Nat. Commun.">
        <title>Thousands of microbial genomes shed light on interconnected biogeochemical processes in an aquifer system.</title>
        <authorList>
            <person name="Anantharaman K."/>
            <person name="Brown C.T."/>
            <person name="Hug L.A."/>
            <person name="Sharon I."/>
            <person name="Castelle C.J."/>
            <person name="Probst A.J."/>
            <person name="Thomas B.C."/>
            <person name="Singh A."/>
            <person name="Wilkins M.J."/>
            <person name="Karaoz U."/>
            <person name="Brodie E.L."/>
            <person name="Williams K.H."/>
            <person name="Hubbard S.S."/>
            <person name="Banfield J.F."/>
        </authorList>
    </citation>
    <scope>NUCLEOTIDE SEQUENCE [LARGE SCALE GENOMIC DNA]</scope>
</reference>
<dbReference type="PROSITE" id="PS00164">
    <property type="entry name" value="ENOLASE"/>
    <property type="match status" value="1"/>
</dbReference>
<dbReference type="InterPro" id="IPR029017">
    <property type="entry name" value="Enolase-like_N"/>
</dbReference>
<accession>A0A1G1VNC8</accession>
<evidence type="ECO:0000256" key="8">
    <source>
        <dbReference type="ARBA" id="ARBA00023239"/>
    </source>
</evidence>
<comment type="catalytic activity">
    <reaction evidence="9">
        <text>(2R)-2-phosphoglycerate = phosphoenolpyruvate + H2O</text>
        <dbReference type="Rhea" id="RHEA:10164"/>
        <dbReference type="ChEBI" id="CHEBI:15377"/>
        <dbReference type="ChEBI" id="CHEBI:58289"/>
        <dbReference type="ChEBI" id="CHEBI:58702"/>
        <dbReference type="EC" id="4.2.1.11"/>
    </reaction>
</comment>
<dbReference type="STRING" id="1797589.A2784_03085"/>
<feature type="domain" description="Enolase N-terminal" evidence="14">
    <location>
        <begin position="4"/>
        <end position="134"/>
    </location>
</feature>
<evidence type="ECO:0000313" key="16">
    <source>
        <dbReference type="Proteomes" id="UP000177324"/>
    </source>
</evidence>
<sequence length="418" mass="45867">MPKIQALKAREILDSRGIPTLETEIWLDSGHSAIASIPSGTSTGKYEAVELRDSDSTRFNGKGVLKAAANVNTVIAPQLVGRDPQSQIEIDQLLINLDGTNNKARLGANATLSVSQAVCEVAAASLNLPTYLYLIWKYRGKDKVDHLPTPIFNLINGGKHGAGNLDFQEFHLIPATTKTFPQSLQIGAEIYQTLEKVLIDRGAIHSVGVEGGFAPNLLTNLDALEALMATIRATPYQFAKDVFLGLDVAASSFFQSGRYTIKDRAQPFSPEEFLSYYEELDKTYHLFSLEDPLQEDDWSGWQALTQLIGQTTLIVGDDLLATNKNRLRQAITKQACTAILVKPNQIGTISETVEVINLARQTNFKVIISHRSGETTDDFIADFAVGLEADYTKFGAPVRGERVAKYNRLLAIESQINP</sequence>
<evidence type="ECO:0000256" key="5">
    <source>
        <dbReference type="ARBA" id="ARBA00022525"/>
    </source>
</evidence>
<evidence type="ECO:0000259" key="13">
    <source>
        <dbReference type="SMART" id="SM01192"/>
    </source>
</evidence>
<keyword evidence="5 9" id="KW-0964">Secreted</keyword>
<dbReference type="SUPFAM" id="SSF54826">
    <property type="entry name" value="Enolase N-terminal domain-like"/>
    <property type="match status" value="1"/>
</dbReference>
<keyword evidence="9 12" id="KW-0479">Metal-binding</keyword>
<dbReference type="PANTHER" id="PTHR11902">
    <property type="entry name" value="ENOLASE"/>
    <property type="match status" value="1"/>
</dbReference>
<dbReference type="GO" id="GO:0000287">
    <property type="term" value="F:magnesium ion binding"/>
    <property type="evidence" value="ECO:0007669"/>
    <property type="project" value="UniProtKB-UniRule"/>
</dbReference>
<evidence type="ECO:0000256" key="10">
    <source>
        <dbReference type="PIRSR" id="PIRSR001400-1"/>
    </source>
</evidence>
<feature type="binding site" evidence="9">
    <location>
        <position position="372"/>
    </location>
    <ligand>
        <name>(2R)-2-phosphoglycerate</name>
        <dbReference type="ChEBI" id="CHEBI:58289"/>
    </ligand>
</feature>
<keyword evidence="8 9" id="KW-0456">Lyase</keyword>
<dbReference type="PANTHER" id="PTHR11902:SF1">
    <property type="entry name" value="ENOLASE"/>
    <property type="match status" value="1"/>
</dbReference>
<dbReference type="SFLD" id="SFLDG00178">
    <property type="entry name" value="enolase"/>
    <property type="match status" value="1"/>
</dbReference>
<dbReference type="NCBIfam" id="TIGR01060">
    <property type="entry name" value="eno"/>
    <property type="match status" value="1"/>
</dbReference>
<feature type="binding site" evidence="9 12">
    <location>
        <position position="290"/>
    </location>
    <ligand>
        <name>Mg(2+)</name>
        <dbReference type="ChEBI" id="CHEBI:18420"/>
    </ligand>
</feature>
<dbReference type="Proteomes" id="UP000177324">
    <property type="component" value="Unassembled WGS sequence"/>
</dbReference>
<feature type="binding site" evidence="11">
    <location>
        <position position="290"/>
    </location>
    <ligand>
        <name>substrate</name>
    </ligand>
</feature>
<comment type="cofactor">
    <cofactor evidence="12">
        <name>Mg(2+)</name>
        <dbReference type="ChEBI" id="CHEBI:18420"/>
    </cofactor>
    <text evidence="12">Mg(2+) is required for catalysis and for stabilizing the dimer.</text>
</comment>
<dbReference type="UniPathway" id="UPA00109">
    <property type="reaction ID" value="UER00187"/>
</dbReference>
<evidence type="ECO:0000259" key="14">
    <source>
        <dbReference type="SMART" id="SM01193"/>
    </source>
</evidence>
<dbReference type="InterPro" id="IPR036849">
    <property type="entry name" value="Enolase-like_C_sf"/>
</dbReference>
<evidence type="ECO:0000256" key="4">
    <source>
        <dbReference type="ARBA" id="ARBA00017068"/>
    </source>
</evidence>
<dbReference type="PIRSF" id="PIRSF001400">
    <property type="entry name" value="Enolase"/>
    <property type="match status" value="1"/>
</dbReference>
<dbReference type="InterPro" id="IPR000941">
    <property type="entry name" value="Enolase"/>
</dbReference>
<dbReference type="Pfam" id="PF00113">
    <property type="entry name" value="Enolase_C"/>
    <property type="match status" value="1"/>
</dbReference>
<feature type="binding site" evidence="9">
    <location>
        <position position="168"/>
    </location>
    <ligand>
        <name>(2R)-2-phosphoglycerate</name>
        <dbReference type="ChEBI" id="CHEBI:58289"/>
    </ligand>
</feature>
<feature type="binding site" evidence="9 12">
    <location>
        <position position="317"/>
    </location>
    <ligand>
        <name>Mg(2+)</name>
        <dbReference type="ChEBI" id="CHEBI:18420"/>
    </ligand>
</feature>